<reference evidence="1 2" key="1">
    <citation type="submission" date="2020-06" db="EMBL/GenBank/DDBJ databases">
        <title>Transcriptomic and genomic resources for Thalictrum thalictroides and T. hernandezii: Facilitating candidate gene discovery in an emerging model plant lineage.</title>
        <authorList>
            <person name="Arias T."/>
            <person name="Riano-Pachon D.M."/>
            <person name="Di Stilio V.S."/>
        </authorList>
    </citation>
    <scope>NUCLEOTIDE SEQUENCE [LARGE SCALE GENOMIC DNA]</scope>
    <source>
        <strain evidence="2">cv. WT478/WT964</strain>
        <tissue evidence="1">Leaves</tissue>
    </source>
</reference>
<evidence type="ECO:0000313" key="2">
    <source>
        <dbReference type="Proteomes" id="UP000554482"/>
    </source>
</evidence>
<dbReference type="EMBL" id="JABWDY010033788">
    <property type="protein sequence ID" value="KAF5183212.1"/>
    <property type="molecule type" value="Genomic_DNA"/>
</dbReference>
<dbReference type="AlphaFoldDB" id="A0A7J6VFX5"/>
<dbReference type="Proteomes" id="UP000554482">
    <property type="component" value="Unassembled WGS sequence"/>
</dbReference>
<evidence type="ECO:0000313" key="1">
    <source>
        <dbReference type="EMBL" id="KAF5183212.1"/>
    </source>
</evidence>
<name>A0A7J6VFX5_THATH</name>
<keyword evidence="2" id="KW-1185">Reference proteome</keyword>
<proteinExistence type="predicted"/>
<sequence length="94" mass="10379">MRGVAELLGIEVEVGNGLKTHKQGNLKSYSENWQAGGESVDEETKLGILIFITISAESLRQGLIRLDRREVLKLKGTSFLTSHIDNGKQLNSQL</sequence>
<accession>A0A7J6VFX5</accession>
<comment type="caution">
    <text evidence="1">The sequence shown here is derived from an EMBL/GenBank/DDBJ whole genome shotgun (WGS) entry which is preliminary data.</text>
</comment>
<gene>
    <name evidence="1" type="ORF">FRX31_027202</name>
</gene>
<protein>
    <submittedName>
        <fullName evidence="1">Uncharacterized protein</fullName>
    </submittedName>
</protein>
<organism evidence="1 2">
    <name type="scientific">Thalictrum thalictroides</name>
    <name type="common">Rue-anemone</name>
    <name type="synonym">Anemone thalictroides</name>
    <dbReference type="NCBI Taxonomy" id="46969"/>
    <lineage>
        <taxon>Eukaryota</taxon>
        <taxon>Viridiplantae</taxon>
        <taxon>Streptophyta</taxon>
        <taxon>Embryophyta</taxon>
        <taxon>Tracheophyta</taxon>
        <taxon>Spermatophyta</taxon>
        <taxon>Magnoliopsida</taxon>
        <taxon>Ranunculales</taxon>
        <taxon>Ranunculaceae</taxon>
        <taxon>Thalictroideae</taxon>
        <taxon>Thalictrum</taxon>
    </lineage>
</organism>